<evidence type="ECO:0000313" key="3">
    <source>
        <dbReference type="Proteomes" id="UP000029859"/>
    </source>
</evidence>
<evidence type="ECO:0000259" key="1">
    <source>
        <dbReference type="Pfam" id="PF07883"/>
    </source>
</evidence>
<dbReference type="Pfam" id="PF07883">
    <property type="entry name" value="Cupin_2"/>
    <property type="match status" value="1"/>
</dbReference>
<dbReference type="EMBL" id="JRHO01000002">
    <property type="protein sequence ID" value="KGK99735.1"/>
    <property type="molecule type" value="Genomic_DNA"/>
</dbReference>
<accession>A0A099T3G6</accession>
<dbReference type="RefSeq" id="WP_048193016.1">
    <property type="nucleotide sequence ID" value="NZ_CAAGSM010000008.1"/>
</dbReference>
<protein>
    <submittedName>
        <fullName evidence="2">Cupin</fullName>
    </submittedName>
</protein>
<dbReference type="Gene3D" id="2.60.120.10">
    <property type="entry name" value="Jelly Rolls"/>
    <property type="match status" value="1"/>
</dbReference>
<reference evidence="2 3" key="1">
    <citation type="submission" date="2014-09" db="EMBL/GenBank/DDBJ databases">
        <title>Draft genome sequence of an obligately methylotrophic methanogen, Methanococcoides methylutens, isolated from marine sediment.</title>
        <authorList>
            <person name="Guan Y."/>
            <person name="Ngugi D.K."/>
            <person name="Blom J."/>
            <person name="Ali S."/>
            <person name="Ferry J.G."/>
            <person name="Stingl U."/>
        </authorList>
    </citation>
    <scope>NUCLEOTIDE SEQUENCE [LARGE SCALE GENOMIC DNA]</scope>
    <source>
        <strain evidence="2 3">DSM 2657</strain>
    </source>
</reference>
<dbReference type="AlphaFoldDB" id="A0A099T3G6"/>
<gene>
    <name evidence="2" type="ORF">LI82_00520</name>
</gene>
<dbReference type="Proteomes" id="UP000029859">
    <property type="component" value="Unassembled WGS sequence"/>
</dbReference>
<dbReference type="PANTHER" id="PTHR37694">
    <property type="entry name" value="SLR8022 PROTEIN"/>
    <property type="match status" value="1"/>
</dbReference>
<sequence length="103" mass="11391">MDKGFSKDLSELMQFPSEGIFSTVLAKAEDYNYTLMCLAAGTNIDEHTSTKTGVVQVLKGKGIFRLFDNDIEMKEGTFIFMPANAPHSLHADEDLAILLCLTK</sequence>
<keyword evidence="3" id="KW-1185">Reference proteome</keyword>
<dbReference type="CDD" id="cd02230">
    <property type="entry name" value="cupin_HP0902-like"/>
    <property type="match status" value="1"/>
</dbReference>
<dbReference type="InterPro" id="IPR013096">
    <property type="entry name" value="Cupin_2"/>
</dbReference>
<organism evidence="2 3">
    <name type="scientific">Methanococcoides methylutens</name>
    <dbReference type="NCBI Taxonomy" id="2226"/>
    <lineage>
        <taxon>Archaea</taxon>
        <taxon>Methanobacteriati</taxon>
        <taxon>Methanobacteriota</taxon>
        <taxon>Stenosarchaea group</taxon>
        <taxon>Methanomicrobia</taxon>
        <taxon>Methanosarcinales</taxon>
        <taxon>Methanosarcinaceae</taxon>
        <taxon>Methanococcoides</taxon>
    </lineage>
</organism>
<feature type="domain" description="Cupin type-2" evidence="1">
    <location>
        <begin position="35"/>
        <end position="94"/>
    </location>
</feature>
<evidence type="ECO:0000313" key="2">
    <source>
        <dbReference type="EMBL" id="KGK99735.1"/>
    </source>
</evidence>
<name>A0A099T3G6_METMT</name>
<dbReference type="PANTHER" id="PTHR37694:SF1">
    <property type="entry name" value="SLR8022 PROTEIN"/>
    <property type="match status" value="1"/>
</dbReference>
<dbReference type="OrthoDB" id="41394at2157"/>
<proteinExistence type="predicted"/>
<dbReference type="InterPro" id="IPR014710">
    <property type="entry name" value="RmlC-like_jellyroll"/>
</dbReference>
<comment type="caution">
    <text evidence="2">The sequence shown here is derived from an EMBL/GenBank/DDBJ whole genome shotgun (WGS) entry which is preliminary data.</text>
</comment>
<dbReference type="SUPFAM" id="SSF51182">
    <property type="entry name" value="RmlC-like cupins"/>
    <property type="match status" value="1"/>
</dbReference>
<dbReference type="InterPro" id="IPR011051">
    <property type="entry name" value="RmlC_Cupin_sf"/>
</dbReference>